<evidence type="ECO:0000259" key="3">
    <source>
        <dbReference type="PROSITE" id="PS50076"/>
    </source>
</evidence>
<comment type="caution">
    <text evidence="4">The sequence shown here is derived from an EMBL/GenBank/DDBJ whole genome shotgun (WGS) entry which is preliminary data.</text>
</comment>
<gene>
    <name evidence="4" type="ORF">GCM10007966_11540</name>
</gene>
<dbReference type="CDD" id="cd06257">
    <property type="entry name" value="DnaJ"/>
    <property type="match status" value="1"/>
</dbReference>
<accession>A0A917JSS0</accession>
<evidence type="ECO:0000256" key="1">
    <source>
        <dbReference type="ARBA" id="ARBA00023186"/>
    </source>
</evidence>
<feature type="region of interest" description="Disordered" evidence="2">
    <location>
        <begin position="83"/>
        <end position="110"/>
    </location>
</feature>
<feature type="domain" description="J" evidence="3">
    <location>
        <begin position="6"/>
        <end position="71"/>
    </location>
</feature>
<feature type="region of interest" description="Disordered" evidence="2">
    <location>
        <begin position="342"/>
        <end position="368"/>
    </location>
</feature>
<evidence type="ECO:0000256" key="2">
    <source>
        <dbReference type="SAM" id="MobiDB-lite"/>
    </source>
</evidence>
<reference evidence="4" key="1">
    <citation type="journal article" date="2014" name="Int. J. Syst. Evol. Microbiol.">
        <title>Complete genome sequence of Corynebacterium casei LMG S-19264T (=DSM 44701T), isolated from a smear-ripened cheese.</title>
        <authorList>
            <consortium name="US DOE Joint Genome Institute (JGI-PGF)"/>
            <person name="Walter F."/>
            <person name="Albersmeier A."/>
            <person name="Kalinowski J."/>
            <person name="Ruckert C."/>
        </authorList>
    </citation>
    <scope>NUCLEOTIDE SEQUENCE</scope>
    <source>
        <strain evidence="4">JCM 13919</strain>
    </source>
</reference>
<dbReference type="EMBL" id="BMOB01000004">
    <property type="protein sequence ID" value="GGI84656.1"/>
    <property type="molecule type" value="Genomic_DNA"/>
</dbReference>
<dbReference type="SUPFAM" id="SSF46565">
    <property type="entry name" value="Chaperone J-domain"/>
    <property type="match status" value="1"/>
</dbReference>
<evidence type="ECO:0000313" key="5">
    <source>
        <dbReference type="Proteomes" id="UP000630149"/>
    </source>
</evidence>
<dbReference type="OrthoDB" id="581986at2"/>
<keyword evidence="5" id="KW-1185">Reference proteome</keyword>
<feature type="compositionally biased region" description="Polar residues" evidence="2">
    <location>
        <begin position="271"/>
        <end position="284"/>
    </location>
</feature>
<keyword evidence="1" id="KW-0143">Chaperone</keyword>
<dbReference type="Proteomes" id="UP000630149">
    <property type="component" value="Unassembled WGS sequence"/>
</dbReference>
<feature type="region of interest" description="Disordered" evidence="2">
    <location>
        <begin position="140"/>
        <end position="200"/>
    </location>
</feature>
<feature type="compositionally biased region" description="Low complexity" evidence="2">
    <location>
        <begin position="316"/>
        <end position="330"/>
    </location>
</feature>
<dbReference type="RefSeq" id="WP_131776570.1">
    <property type="nucleotide sequence ID" value="NZ_BMOB01000004.1"/>
</dbReference>
<organism evidence="4 5">
    <name type="scientific">Legionella impletisoli</name>
    <dbReference type="NCBI Taxonomy" id="343510"/>
    <lineage>
        <taxon>Bacteria</taxon>
        <taxon>Pseudomonadati</taxon>
        <taxon>Pseudomonadota</taxon>
        <taxon>Gammaproteobacteria</taxon>
        <taxon>Legionellales</taxon>
        <taxon>Legionellaceae</taxon>
        <taxon>Legionella</taxon>
    </lineage>
</organism>
<feature type="compositionally biased region" description="Polar residues" evidence="2">
    <location>
        <begin position="220"/>
        <end position="229"/>
    </location>
</feature>
<dbReference type="AlphaFoldDB" id="A0A917JSS0"/>
<feature type="region of interest" description="Disordered" evidence="2">
    <location>
        <begin position="220"/>
        <end position="258"/>
    </location>
</feature>
<dbReference type="Gene3D" id="1.10.287.110">
    <property type="entry name" value="DnaJ domain"/>
    <property type="match status" value="1"/>
</dbReference>
<feature type="compositionally biased region" description="Acidic residues" evidence="2">
    <location>
        <begin position="248"/>
        <end position="258"/>
    </location>
</feature>
<evidence type="ECO:0000313" key="4">
    <source>
        <dbReference type="EMBL" id="GGI84656.1"/>
    </source>
</evidence>
<reference evidence="4" key="2">
    <citation type="submission" date="2020-09" db="EMBL/GenBank/DDBJ databases">
        <authorList>
            <person name="Sun Q."/>
            <person name="Ohkuma M."/>
        </authorList>
    </citation>
    <scope>NUCLEOTIDE SEQUENCE</scope>
    <source>
        <strain evidence="4">JCM 13919</strain>
    </source>
</reference>
<feature type="compositionally biased region" description="Low complexity" evidence="2">
    <location>
        <begin position="89"/>
        <end position="108"/>
    </location>
</feature>
<dbReference type="SMART" id="SM00271">
    <property type="entry name" value="DnaJ"/>
    <property type="match status" value="1"/>
</dbReference>
<sequence length="368" mass="39642">MPNEENYFVTLGLGERDIKDITFQDVKKARNKLVLQHHPDKGGDEETFKKIYNAFDAINNEDKFQQYKNNLLQKAATATFTEEIASEKSSASTNPTSTSPQPTTSPQSDEFQVAIPSVEPSAEASEEEETALEVGAVAPQVNAQPPSPEPLASTPTTPQEAEESDQKQEKNDEQSNETQNTAGSDVNPQMADNPLLSGGNPTTMLEFYIEMMKEILNRDLGTNSNANDSQAKEQVAQNPAENGKAPEATEDSDSEEIQFTEAVSATDNAQLSEAKQNSQQSIQASEPRAQISAQSTANVLAIEDTPEAASPQTSLAQMSQPSSSPNPSAALLAIADNTLSDRQTVQASQQKQLELENQQSTGLQLPGA</sequence>
<feature type="region of interest" description="Disordered" evidence="2">
    <location>
        <begin position="271"/>
        <end position="330"/>
    </location>
</feature>
<dbReference type="InterPro" id="IPR001623">
    <property type="entry name" value="DnaJ_domain"/>
</dbReference>
<feature type="compositionally biased region" description="Polar residues" evidence="2">
    <location>
        <begin position="176"/>
        <end position="187"/>
    </location>
</feature>
<protein>
    <recommendedName>
        <fullName evidence="3">J domain-containing protein</fullName>
    </recommendedName>
</protein>
<dbReference type="Pfam" id="PF00226">
    <property type="entry name" value="DnaJ"/>
    <property type="match status" value="1"/>
</dbReference>
<dbReference type="PROSITE" id="PS50076">
    <property type="entry name" value="DNAJ_2"/>
    <property type="match status" value="1"/>
</dbReference>
<dbReference type="InterPro" id="IPR036869">
    <property type="entry name" value="J_dom_sf"/>
</dbReference>
<feature type="compositionally biased region" description="Basic and acidic residues" evidence="2">
    <location>
        <begin position="164"/>
        <end position="173"/>
    </location>
</feature>
<proteinExistence type="predicted"/>
<name>A0A917JSS0_9GAMM</name>